<dbReference type="EMBL" id="LAZR01006439">
    <property type="protein sequence ID" value="KKM92103.1"/>
    <property type="molecule type" value="Genomic_DNA"/>
</dbReference>
<organism evidence="1">
    <name type="scientific">marine sediment metagenome</name>
    <dbReference type="NCBI Taxonomy" id="412755"/>
    <lineage>
        <taxon>unclassified sequences</taxon>
        <taxon>metagenomes</taxon>
        <taxon>ecological metagenomes</taxon>
    </lineage>
</organism>
<gene>
    <name evidence="1" type="ORF">LCGC14_1221720</name>
</gene>
<name>A0A0F9LF14_9ZZZZ</name>
<sequence>MIREELETRLGEWRNTHFETVGGDCYCHKPYIDCLAEEIERLLADERNPMECGHPKSCLVEREVTNIEKNEGPLNDTEYCCVLVL</sequence>
<proteinExistence type="predicted"/>
<accession>A0A0F9LF14</accession>
<dbReference type="AlphaFoldDB" id="A0A0F9LF14"/>
<comment type="caution">
    <text evidence="1">The sequence shown here is derived from an EMBL/GenBank/DDBJ whole genome shotgun (WGS) entry which is preliminary data.</text>
</comment>
<protein>
    <submittedName>
        <fullName evidence="1">Uncharacterized protein</fullName>
    </submittedName>
</protein>
<evidence type="ECO:0000313" key="1">
    <source>
        <dbReference type="EMBL" id="KKM92103.1"/>
    </source>
</evidence>
<reference evidence="1" key="1">
    <citation type="journal article" date="2015" name="Nature">
        <title>Complex archaea that bridge the gap between prokaryotes and eukaryotes.</title>
        <authorList>
            <person name="Spang A."/>
            <person name="Saw J.H."/>
            <person name="Jorgensen S.L."/>
            <person name="Zaremba-Niedzwiedzka K."/>
            <person name="Martijn J."/>
            <person name="Lind A.E."/>
            <person name="van Eijk R."/>
            <person name="Schleper C."/>
            <person name="Guy L."/>
            <person name="Ettema T.J."/>
        </authorList>
    </citation>
    <scope>NUCLEOTIDE SEQUENCE</scope>
</reference>